<proteinExistence type="predicted"/>
<accession>A0AAV8Z7P1</accession>
<reference evidence="1" key="1">
    <citation type="journal article" date="2023" name="Insect Mol. Biol.">
        <title>Genome sequencing provides insights into the evolution of gene families encoding plant cell wall-degrading enzymes in longhorned beetles.</title>
        <authorList>
            <person name="Shin N.R."/>
            <person name="Okamura Y."/>
            <person name="Kirsch R."/>
            <person name="Pauchet Y."/>
        </authorList>
    </citation>
    <scope>NUCLEOTIDE SEQUENCE</scope>
    <source>
        <strain evidence="1">RBIC_L_NR</strain>
    </source>
</reference>
<protein>
    <submittedName>
        <fullName evidence="1">Uncharacterized protein</fullName>
    </submittedName>
</protein>
<organism evidence="1 2">
    <name type="scientific">Rhamnusium bicolor</name>
    <dbReference type="NCBI Taxonomy" id="1586634"/>
    <lineage>
        <taxon>Eukaryota</taxon>
        <taxon>Metazoa</taxon>
        <taxon>Ecdysozoa</taxon>
        <taxon>Arthropoda</taxon>
        <taxon>Hexapoda</taxon>
        <taxon>Insecta</taxon>
        <taxon>Pterygota</taxon>
        <taxon>Neoptera</taxon>
        <taxon>Endopterygota</taxon>
        <taxon>Coleoptera</taxon>
        <taxon>Polyphaga</taxon>
        <taxon>Cucujiformia</taxon>
        <taxon>Chrysomeloidea</taxon>
        <taxon>Cerambycidae</taxon>
        <taxon>Lepturinae</taxon>
        <taxon>Rhagiini</taxon>
        <taxon>Rhamnusium</taxon>
    </lineage>
</organism>
<dbReference type="EMBL" id="JANEYF010001675">
    <property type="protein sequence ID" value="KAJ8959571.1"/>
    <property type="molecule type" value="Genomic_DNA"/>
</dbReference>
<keyword evidence="2" id="KW-1185">Reference proteome</keyword>
<comment type="caution">
    <text evidence="1">The sequence shown here is derived from an EMBL/GenBank/DDBJ whole genome shotgun (WGS) entry which is preliminary data.</text>
</comment>
<evidence type="ECO:0000313" key="1">
    <source>
        <dbReference type="EMBL" id="KAJ8959571.1"/>
    </source>
</evidence>
<dbReference type="Proteomes" id="UP001162156">
    <property type="component" value="Unassembled WGS sequence"/>
</dbReference>
<evidence type="ECO:0000313" key="2">
    <source>
        <dbReference type="Proteomes" id="UP001162156"/>
    </source>
</evidence>
<name>A0AAV8Z7P1_9CUCU</name>
<gene>
    <name evidence="1" type="ORF">NQ314_006220</name>
</gene>
<dbReference type="AlphaFoldDB" id="A0AAV8Z7P1"/>
<sequence length="234" mass="27154">MNLKDVVYALDEAWQQVNPELIKKSWTKLLPSSMEDNPPSLLNDDDEDDIPLSLLLKKMCENTIPIDLRDEMDDVITLTKKIEENISNGEIEEWVLGNDEIFDLTLTDDDIIQEVEQQTTVDNENEDSSSDDEVYISSVKHEEAISAFNTCLRWSLENNIPSHKILLLRELRNHAINANMNLRLEYQIFLSTSHKNDLPTYYFSYTYTHHVQLCSIKSFIIFIPCVLKCIVKIK</sequence>